<keyword evidence="2" id="KW-1003">Cell membrane</keyword>
<comment type="subcellular location">
    <subcellularLocation>
        <location evidence="1">Cell membrane</location>
        <topology evidence="1">Multi-pass membrane protein</topology>
    </subcellularLocation>
</comment>
<name>A0ABV8B2H4_9BACI</name>
<dbReference type="RefSeq" id="WP_377915767.1">
    <property type="nucleotide sequence ID" value="NZ_JBHRZT010000052.1"/>
</dbReference>
<evidence type="ECO:0000313" key="8">
    <source>
        <dbReference type="EMBL" id="MFC3884378.1"/>
    </source>
</evidence>
<protein>
    <submittedName>
        <fullName evidence="8">Type II secretion system F family protein</fullName>
    </submittedName>
</protein>
<dbReference type="EMBL" id="JBHRZT010000052">
    <property type="protein sequence ID" value="MFC3884378.1"/>
    <property type="molecule type" value="Genomic_DNA"/>
</dbReference>
<feature type="domain" description="Type II secretion system protein GspF" evidence="7">
    <location>
        <begin position="142"/>
        <end position="266"/>
    </location>
</feature>
<dbReference type="Gene3D" id="1.20.81.30">
    <property type="entry name" value="Type II secretion system (T2SS), domain F"/>
    <property type="match status" value="1"/>
</dbReference>
<evidence type="ECO:0000256" key="3">
    <source>
        <dbReference type="ARBA" id="ARBA00022692"/>
    </source>
</evidence>
<proteinExistence type="predicted"/>
<accession>A0ABV8B2H4</accession>
<evidence type="ECO:0000256" key="1">
    <source>
        <dbReference type="ARBA" id="ARBA00004651"/>
    </source>
</evidence>
<dbReference type="PANTHER" id="PTHR35007">
    <property type="entry name" value="INTEGRAL MEMBRANE PROTEIN-RELATED"/>
    <property type="match status" value="1"/>
</dbReference>
<feature type="transmembrane region" description="Helical" evidence="6">
    <location>
        <begin position="6"/>
        <end position="24"/>
    </location>
</feature>
<evidence type="ECO:0000313" key="9">
    <source>
        <dbReference type="Proteomes" id="UP001595752"/>
    </source>
</evidence>
<feature type="transmembrane region" description="Helical" evidence="6">
    <location>
        <begin position="81"/>
        <end position="100"/>
    </location>
</feature>
<keyword evidence="3 6" id="KW-0812">Transmembrane</keyword>
<keyword evidence="4 6" id="KW-1133">Transmembrane helix</keyword>
<dbReference type="Proteomes" id="UP001595752">
    <property type="component" value="Unassembled WGS sequence"/>
</dbReference>
<dbReference type="InterPro" id="IPR042094">
    <property type="entry name" value="T2SS_GspF_sf"/>
</dbReference>
<feature type="transmembrane region" description="Helical" evidence="6">
    <location>
        <begin position="282"/>
        <end position="300"/>
    </location>
</feature>
<keyword evidence="9" id="KW-1185">Reference proteome</keyword>
<evidence type="ECO:0000259" key="7">
    <source>
        <dbReference type="Pfam" id="PF00482"/>
    </source>
</evidence>
<evidence type="ECO:0000256" key="6">
    <source>
        <dbReference type="SAM" id="Phobius"/>
    </source>
</evidence>
<keyword evidence="5 6" id="KW-0472">Membrane</keyword>
<evidence type="ECO:0000256" key="2">
    <source>
        <dbReference type="ARBA" id="ARBA00022475"/>
    </source>
</evidence>
<organism evidence="8 9">
    <name type="scientific">Bacillus songklensis</name>
    <dbReference type="NCBI Taxonomy" id="1069116"/>
    <lineage>
        <taxon>Bacteria</taxon>
        <taxon>Bacillati</taxon>
        <taxon>Bacillota</taxon>
        <taxon>Bacilli</taxon>
        <taxon>Bacillales</taxon>
        <taxon>Bacillaceae</taxon>
        <taxon>Bacillus</taxon>
    </lineage>
</organism>
<dbReference type="InterPro" id="IPR018076">
    <property type="entry name" value="T2SS_GspF_dom"/>
</dbReference>
<feature type="transmembrane region" description="Helical" evidence="6">
    <location>
        <begin position="250"/>
        <end position="270"/>
    </location>
</feature>
<dbReference type="PANTHER" id="PTHR35007:SF1">
    <property type="entry name" value="PILUS ASSEMBLY PROTEIN"/>
    <property type="match status" value="1"/>
</dbReference>
<evidence type="ECO:0000256" key="4">
    <source>
        <dbReference type="ARBA" id="ARBA00022989"/>
    </source>
</evidence>
<sequence length="308" mass="35097">MTAAVFYGLAVLFGLWGVYSYLGYRAEKRQWKQRVTGWYGERQKRKSFFVVLGDRFDQTKYAEPLRGKLQQANLPLTPSEFLGMLLLAFMAITVLSNSMFGLTYALGAIIGIIAVIATYYILFWLRKNKYEERLNNQLGEVCRLLGNSVRAGMTIYQGADLVAREVSSPAKEEFQRLSQELKLGVDFEKALKDMQKRHKSREFQLFIATLLIQKRAGGNLYAVLDEMSQTLEERKLLLQSIKTMTAEQRYISYLLPILPVFLVLMMNQIIDGFLKPLMTVPGAILGLFFLGATVLAFILVRKVSNIKV</sequence>
<comment type="caution">
    <text evidence="8">The sequence shown here is derived from an EMBL/GenBank/DDBJ whole genome shotgun (WGS) entry which is preliminary data.</text>
</comment>
<feature type="transmembrane region" description="Helical" evidence="6">
    <location>
        <begin position="106"/>
        <end position="125"/>
    </location>
</feature>
<gene>
    <name evidence="8" type="ORF">ACFOU2_13060</name>
</gene>
<dbReference type="Pfam" id="PF00482">
    <property type="entry name" value="T2SSF"/>
    <property type="match status" value="1"/>
</dbReference>
<evidence type="ECO:0000256" key="5">
    <source>
        <dbReference type="ARBA" id="ARBA00023136"/>
    </source>
</evidence>
<reference evidence="9" key="1">
    <citation type="journal article" date="2019" name="Int. J. Syst. Evol. Microbiol.">
        <title>The Global Catalogue of Microorganisms (GCM) 10K type strain sequencing project: providing services to taxonomists for standard genome sequencing and annotation.</title>
        <authorList>
            <consortium name="The Broad Institute Genomics Platform"/>
            <consortium name="The Broad Institute Genome Sequencing Center for Infectious Disease"/>
            <person name="Wu L."/>
            <person name="Ma J."/>
        </authorList>
    </citation>
    <scope>NUCLEOTIDE SEQUENCE [LARGE SCALE GENOMIC DNA]</scope>
    <source>
        <strain evidence="9">CCUG 61889</strain>
    </source>
</reference>